<dbReference type="Proteomes" id="UP001627154">
    <property type="component" value="Unassembled WGS sequence"/>
</dbReference>
<evidence type="ECO:0008006" key="4">
    <source>
        <dbReference type="Google" id="ProtNLM"/>
    </source>
</evidence>
<keyword evidence="1" id="KW-0472">Membrane</keyword>
<keyword evidence="3" id="KW-1185">Reference proteome</keyword>
<name>A0ABD2VUL0_9HYME</name>
<organism evidence="2 3">
    <name type="scientific">Trichogramma kaykai</name>
    <dbReference type="NCBI Taxonomy" id="54128"/>
    <lineage>
        <taxon>Eukaryota</taxon>
        <taxon>Metazoa</taxon>
        <taxon>Ecdysozoa</taxon>
        <taxon>Arthropoda</taxon>
        <taxon>Hexapoda</taxon>
        <taxon>Insecta</taxon>
        <taxon>Pterygota</taxon>
        <taxon>Neoptera</taxon>
        <taxon>Endopterygota</taxon>
        <taxon>Hymenoptera</taxon>
        <taxon>Apocrita</taxon>
        <taxon>Proctotrupomorpha</taxon>
        <taxon>Chalcidoidea</taxon>
        <taxon>Trichogrammatidae</taxon>
        <taxon>Trichogramma</taxon>
    </lineage>
</organism>
<evidence type="ECO:0000313" key="3">
    <source>
        <dbReference type="Proteomes" id="UP001627154"/>
    </source>
</evidence>
<keyword evidence="1" id="KW-0812">Transmembrane</keyword>
<comment type="caution">
    <text evidence="2">The sequence shown here is derived from an EMBL/GenBank/DDBJ whole genome shotgun (WGS) entry which is preliminary data.</text>
</comment>
<feature type="transmembrane region" description="Helical" evidence="1">
    <location>
        <begin position="30"/>
        <end position="47"/>
    </location>
</feature>
<gene>
    <name evidence="2" type="ORF">TKK_020002</name>
</gene>
<accession>A0ABD2VUL0</accession>
<dbReference type="AlphaFoldDB" id="A0ABD2VUL0"/>
<evidence type="ECO:0000256" key="1">
    <source>
        <dbReference type="SAM" id="Phobius"/>
    </source>
</evidence>
<protein>
    <recommendedName>
        <fullName evidence="4">Transmembrane protein</fullName>
    </recommendedName>
</protein>
<keyword evidence="1" id="KW-1133">Transmembrane helix</keyword>
<sequence>MLKEAIDEKFEAFKDSNQHKLCKRILCDKSVILIILSIILCIIFFIVRAQEKVDSDDTSQFQLVNFEYKKYPSFKSNIFKRRFGYIFNVIIKNNQLSWNLIQMGIS</sequence>
<dbReference type="EMBL" id="JBJJXI010000177">
    <property type="protein sequence ID" value="KAL3384212.1"/>
    <property type="molecule type" value="Genomic_DNA"/>
</dbReference>
<reference evidence="2 3" key="1">
    <citation type="journal article" date="2024" name="bioRxiv">
        <title>A reference genome for Trichogramma kaykai: A tiny desert-dwelling parasitoid wasp with competing sex-ratio distorters.</title>
        <authorList>
            <person name="Culotta J."/>
            <person name="Lindsey A.R."/>
        </authorList>
    </citation>
    <scope>NUCLEOTIDE SEQUENCE [LARGE SCALE GENOMIC DNA]</scope>
    <source>
        <strain evidence="2 3">KSX58</strain>
    </source>
</reference>
<proteinExistence type="predicted"/>
<evidence type="ECO:0000313" key="2">
    <source>
        <dbReference type="EMBL" id="KAL3384212.1"/>
    </source>
</evidence>